<evidence type="ECO:0000313" key="2">
    <source>
        <dbReference type="Proteomes" id="UP001201163"/>
    </source>
</evidence>
<sequence length="80" mass="8918">MLDGPTKLRDLPRYAEMLARVGLLMVLGVLSRARVGAGTTPSRMARSGRGNVRDFRFTSYVAIYYPCIRTNMSNNATLLH</sequence>
<dbReference type="Proteomes" id="UP001201163">
    <property type="component" value="Unassembled WGS sequence"/>
</dbReference>
<protein>
    <submittedName>
        <fullName evidence="1">Uncharacterized protein</fullName>
    </submittedName>
</protein>
<dbReference type="EMBL" id="JAKELL010000067">
    <property type="protein sequence ID" value="KAH8985184.1"/>
    <property type="molecule type" value="Genomic_DNA"/>
</dbReference>
<accession>A0AAD4Q576</accession>
<gene>
    <name evidence="1" type="ORF">EDB92DRAFT_1884078</name>
</gene>
<comment type="caution">
    <text evidence="1">The sequence shown here is derived from an EMBL/GenBank/DDBJ whole genome shotgun (WGS) entry which is preliminary data.</text>
</comment>
<name>A0AAD4Q576_9AGAM</name>
<reference evidence="1" key="1">
    <citation type="submission" date="2022-01" db="EMBL/GenBank/DDBJ databases">
        <title>Comparative genomics reveals a dynamic genome evolution in the ectomycorrhizal milk-cap (Lactarius) mushrooms.</title>
        <authorList>
            <consortium name="DOE Joint Genome Institute"/>
            <person name="Lebreton A."/>
            <person name="Tang N."/>
            <person name="Kuo A."/>
            <person name="LaButti K."/>
            <person name="Drula E."/>
            <person name="Barry K."/>
            <person name="Clum A."/>
            <person name="Lipzen A."/>
            <person name="Mousain D."/>
            <person name="Ng V."/>
            <person name="Wang R."/>
            <person name="Wang X."/>
            <person name="Dai Y."/>
            <person name="Henrissat B."/>
            <person name="Grigoriev I.V."/>
            <person name="Guerin-Laguette A."/>
            <person name="Yu F."/>
            <person name="Martin F.M."/>
        </authorList>
    </citation>
    <scope>NUCLEOTIDE SEQUENCE</scope>
    <source>
        <strain evidence="1">QP</strain>
    </source>
</reference>
<keyword evidence="2" id="KW-1185">Reference proteome</keyword>
<proteinExistence type="predicted"/>
<evidence type="ECO:0000313" key="1">
    <source>
        <dbReference type="EMBL" id="KAH8985184.1"/>
    </source>
</evidence>
<organism evidence="1 2">
    <name type="scientific">Lactarius akahatsu</name>
    <dbReference type="NCBI Taxonomy" id="416441"/>
    <lineage>
        <taxon>Eukaryota</taxon>
        <taxon>Fungi</taxon>
        <taxon>Dikarya</taxon>
        <taxon>Basidiomycota</taxon>
        <taxon>Agaricomycotina</taxon>
        <taxon>Agaricomycetes</taxon>
        <taxon>Russulales</taxon>
        <taxon>Russulaceae</taxon>
        <taxon>Lactarius</taxon>
    </lineage>
</organism>
<dbReference type="AlphaFoldDB" id="A0AAD4Q576"/>